<evidence type="ECO:0000313" key="10">
    <source>
        <dbReference type="Proteomes" id="UP000601435"/>
    </source>
</evidence>
<dbReference type="InterPro" id="IPR050494">
    <property type="entry name" value="Ser_Thr_dual-spec_kinase"/>
</dbReference>
<sequence length="213" mass="23462">TLLFPSPIGDAVVGTDEEHNLICRAGDILTSRSSGQSFQLLQAIGYGAFGRVARARSTNGQRVALKILKHKEYCAEVCLEAEQEVRILARLDHPHIVSLVDYFEFQGHLCIAMELLGPNLYELLVRGDLRGLPLTTVRAATAQLLSALEYLQNVPIIHGDLKPENVLLEGVAWPSLLGDRVPHFKLIDFGGANQGEWLAEDVTVQTLPYRAPE</sequence>
<evidence type="ECO:0000256" key="2">
    <source>
        <dbReference type="ARBA" id="ARBA00022679"/>
    </source>
</evidence>
<dbReference type="InterPro" id="IPR011009">
    <property type="entry name" value="Kinase-like_dom_sf"/>
</dbReference>
<name>A0A812IY85_9DINO</name>
<comment type="caution">
    <text evidence="9">The sequence shown here is derived from an EMBL/GenBank/DDBJ whole genome shotgun (WGS) entry which is preliminary data.</text>
</comment>
<dbReference type="Proteomes" id="UP000601435">
    <property type="component" value="Unassembled WGS sequence"/>
</dbReference>
<dbReference type="EMBL" id="CAJNJA010004804">
    <property type="protein sequence ID" value="CAE7181677.1"/>
    <property type="molecule type" value="Genomic_DNA"/>
</dbReference>
<evidence type="ECO:0000313" key="9">
    <source>
        <dbReference type="EMBL" id="CAE7181677.1"/>
    </source>
</evidence>
<protein>
    <submittedName>
        <fullName evidence="9">YakA protein</fullName>
    </submittedName>
</protein>
<evidence type="ECO:0000256" key="7">
    <source>
        <dbReference type="RuleBase" id="RU000304"/>
    </source>
</evidence>
<organism evidence="9 10">
    <name type="scientific">Symbiodinium necroappetens</name>
    <dbReference type="NCBI Taxonomy" id="1628268"/>
    <lineage>
        <taxon>Eukaryota</taxon>
        <taxon>Sar</taxon>
        <taxon>Alveolata</taxon>
        <taxon>Dinophyceae</taxon>
        <taxon>Suessiales</taxon>
        <taxon>Symbiodiniaceae</taxon>
        <taxon>Symbiodinium</taxon>
    </lineage>
</organism>
<feature type="binding site" evidence="6">
    <location>
        <position position="66"/>
    </location>
    <ligand>
        <name>ATP</name>
        <dbReference type="ChEBI" id="CHEBI:30616"/>
    </ligand>
</feature>
<keyword evidence="10" id="KW-1185">Reference proteome</keyword>
<dbReference type="PROSITE" id="PS00108">
    <property type="entry name" value="PROTEIN_KINASE_ST"/>
    <property type="match status" value="1"/>
</dbReference>
<evidence type="ECO:0000256" key="1">
    <source>
        <dbReference type="ARBA" id="ARBA00022527"/>
    </source>
</evidence>
<evidence type="ECO:0000259" key="8">
    <source>
        <dbReference type="PROSITE" id="PS50011"/>
    </source>
</evidence>
<evidence type="ECO:0000256" key="4">
    <source>
        <dbReference type="ARBA" id="ARBA00022777"/>
    </source>
</evidence>
<dbReference type="GO" id="GO:0004674">
    <property type="term" value="F:protein serine/threonine kinase activity"/>
    <property type="evidence" value="ECO:0007669"/>
    <property type="project" value="UniProtKB-KW"/>
</dbReference>
<keyword evidence="3 6" id="KW-0547">Nucleotide-binding</keyword>
<feature type="non-terminal residue" evidence="9">
    <location>
        <position position="1"/>
    </location>
</feature>
<comment type="similarity">
    <text evidence="7">Belongs to the protein kinase superfamily.</text>
</comment>
<dbReference type="SUPFAM" id="SSF56112">
    <property type="entry name" value="Protein kinase-like (PK-like)"/>
    <property type="match status" value="1"/>
</dbReference>
<dbReference type="PROSITE" id="PS00107">
    <property type="entry name" value="PROTEIN_KINASE_ATP"/>
    <property type="match status" value="1"/>
</dbReference>
<dbReference type="GO" id="GO:0005524">
    <property type="term" value="F:ATP binding"/>
    <property type="evidence" value="ECO:0007669"/>
    <property type="project" value="UniProtKB-UniRule"/>
</dbReference>
<dbReference type="InterPro" id="IPR008271">
    <property type="entry name" value="Ser/Thr_kinase_AS"/>
</dbReference>
<dbReference type="InterPro" id="IPR017441">
    <property type="entry name" value="Protein_kinase_ATP_BS"/>
</dbReference>
<keyword evidence="1 7" id="KW-0723">Serine/threonine-protein kinase</keyword>
<evidence type="ECO:0000256" key="3">
    <source>
        <dbReference type="ARBA" id="ARBA00022741"/>
    </source>
</evidence>
<evidence type="ECO:0000256" key="5">
    <source>
        <dbReference type="ARBA" id="ARBA00022840"/>
    </source>
</evidence>
<dbReference type="Gene3D" id="1.10.510.10">
    <property type="entry name" value="Transferase(Phosphotransferase) domain 1"/>
    <property type="match status" value="1"/>
</dbReference>
<keyword evidence="5 6" id="KW-0067">ATP-binding</keyword>
<feature type="domain" description="Protein kinase" evidence="8">
    <location>
        <begin position="38"/>
        <end position="213"/>
    </location>
</feature>
<feature type="non-terminal residue" evidence="9">
    <location>
        <position position="213"/>
    </location>
</feature>
<gene>
    <name evidence="9" type="primary">yakA</name>
    <name evidence="9" type="ORF">SNEC2469_LOCUS734</name>
</gene>
<reference evidence="9" key="1">
    <citation type="submission" date="2021-02" db="EMBL/GenBank/DDBJ databases">
        <authorList>
            <person name="Dougan E. K."/>
            <person name="Rhodes N."/>
            <person name="Thang M."/>
            <person name="Chan C."/>
        </authorList>
    </citation>
    <scope>NUCLEOTIDE SEQUENCE</scope>
</reference>
<keyword evidence="2" id="KW-0808">Transferase</keyword>
<dbReference type="Pfam" id="PF00069">
    <property type="entry name" value="Pkinase"/>
    <property type="match status" value="1"/>
</dbReference>
<proteinExistence type="inferred from homology"/>
<dbReference type="PROSITE" id="PS50011">
    <property type="entry name" value="PROTEIN_KINASE_DOM"/>
    <property type="match status" value="1"/>
</dbReference>
<dbReference type="PANTHER" id="PTHR24058">
    <property type="entry name" value="DUAL SPECIFICITY PROTEIN KINASE"/>
    <property type="match status" value="1"/>
</dbReference>
<evidence type="ECO:0000256" key="6">
    <source>
        <dbReference type="PROSITE-ProRule" id="PRU10141"/>
    </source>
</evidence>
<keyword evidence="4" id="KW-0418">Kinase</keyword>
<dbReference type="AlphaFoldDB" id="A0A812IY85"/>
<accession>A0A812IY85</accession>
<dbReference type="SMART" id="SM00220">
    <property type="entry name" value="S_TKc"/>
    <property type="match status" value="1"/>
</dbReference>
<dbReference type="InterPro" id="IPR000719">
    <property type="entry name" value="Prot_kinase_dom"/>
</dbReference>
<dbReference type="OrthoDB" id="10030361at2759"/>